<dbReference type="EMBL" id="CM009294">
    <property type="protein sequence ID" value="PNT37653.2"/>
    <property type="molecule type" value="Genomic_DNA"/>
</dbReference>
<keyword evidence="9 13" id="KW-0560">Oxidoreductase</keyword>
<dbReference type="Pfam" id="PF07731">
    <property type="entry name" value="Cu-oxidase_2"/>
    <property type="match status" value="1"/>
</dbReference>
<dbReference type="InterPro" id="IPR008972">
    <property type="entry name" value="Cupredoxin"/>
</dbReference>
<dbReference type="Pfam" id="PF00394">
    <property type="entry name" value="Cu-oxidase"/>
    <property type="match status" value="1"/>
</dbReference>
<dbReference type="InterPro" id="IPR017761">
    <property type="entry name" value="Laccase"/>
</dbReference>
<dbReference type="GO" id="GO:0016491">
    <property type="term" value="F:oxidoreductase activity"/>
    <property type="evidence" value="ECO:0000318"/>
    <property type="project" value="GO_Central"/>
</dbReference>
<proteinExistence type="inferred from homology"/>
<keyword evidence="11" id="KW-0325">Glycoprotein</keyword>
<gene>
    <name evidence="14" type="ORF">POPTR_005G212333v4</name>
</gene>
<dbReference type="GO" id="GO:0046274">
    <property type="term" value="P:lignin catabolic process"/>
    <property type="evidence" value="ECO:0007669"/>
    <property type="project" value="UniProtKB-KW"/>
</dbReference>
<dbReference type="ExpressionAtlas" id="A0A2K2AJE2">
    <property type="expression patterns" value="differential"/>
</dbReference>
<evidence type="ECO:0000256" key="10">
    <source>
        <dbReference type="ARBA" id="ARBA00023008"/>
    </source>
</evidence>
<dbReference type="InterPro" id="IPR045087">
    <property type="entry name" value="Cu-oxidase_fam"/>
</dbReference>
<keyword evidence="8 13" id="KW-0677">Repeat</keyword>
<dbReference type="GO" id="GO:0052716">
    <property type="term" value="F:hydroquinone:oxygen oxidoreductase activity"/>
    <property type="evidence" value="ECO:0007669"/>
    <property type="project" value="UniProtKB-EC"/>
</dbReference>
<name>A0A2K2AJE2_POPTR</name>
<evidence type="ECO:0000256" key="1">
    <source>
        <dbReference type="ARBA" id="ARBA00000349"/>
    </source>
</evidence>
<sequence length="268" mass="29868">MALGSYGSVLKLAITRRSYGRLERIFKQQQGGIVKASKEQIQALGHGEEGGHGGGGLWPFPTGGSSGPFNIFDKDPVKRNNYGQLFEAKPKDSEQLRDLDLIVSLANITRGSMAGPYYNSKATMISIVLEVATVASENSNLEVLCFEVYAKGNVRYPLAGKWNVIGEMDREAKELAYGVPAKEVDQIFGKQQEEFFFPGPRRQRREARSQQSQTNNERLIFTLSETFCSPFANHQGQQDDNFRDCYQTRSMLNSSLLGMVLLVTYMNG</sequence>
<dbReference type="CDD" id="cd13875">
    <property type="entry name" value="CuRO_2_LCC_plant"/>
    <property type="match status" value="1"/>
</dbReference>
<evidence type="ECO:0000313" key="14">
    <source>
        <dbReference type="EMBL" id="PNT37653.2"/>
    </source>
</evidence>
<evidence type="ECO:0000256" key="3">
    <source>
        <dbReference type="ARBA" id="ARBA00010609"/>
    </source>
</evidence>
<dbReference type="FunCoup" id="A0A2K2AJE2">
    <property type="interactions" value="50"/>
</dbReference>
<dbReference type="InterPro" id="IPR033138">
    <property type="entry name" value="Cu_oxidase_CS"/>
</dbReference>
<dbReference type="PROSITE" id="PS00080">
    <property type="entry name" value="MULTICOPPER_OXIDASE2"/>
    <property type="match status" value="1"/>
</dbReference>
<dbReference type="FunFam" id="2.60.40.420:FF:000049">
    <property type="entry name" value="Laccase"/>
    <property type="match status" value="1"/>
</dbReference>
<dbReference type="Proteomes" id="UP000006729">
    <property type="component" value="Chromosome 5"/>
</dbReference>
<dbReference type="PROSITE" id="PS00079">
    <property type="entry name" value="MULTICOPPER_OXIDASE1"/>
    <property type="match status" value="1"/>
</dbReference>
<evidence type="ECO:0000256" key="12">
    <source>
        <dbReference type="ARBA" id="ARBA00023185"/>
    </source>
</evidence>
<dbReference type="STRING" id="3694.A0A2K2AJE2"/>
<dbReference type="InterPro" id="IPR011706">
    <property type="entry name" value="Cu-oxidase_C"/>
</dbReference>
<dbReference type="EC" id="1.10.3.2" evidence="4 13"/>
<dbReference type="SUPFAM" id="SSF49503">
    <property type="entry name" value="Cupredoxins"/>
    <property type="match status" value="3"/>
</dbReference>
<comment type="similarity">
    <text evidence="3 13">Belongs to the multicopper oxidase family.</text>
</comment>
<dbReference type="CDD" id="cd13849">
    <property type="entry name" value="CuRO_1_LCC_plant"/>
    <property type="match status" value="1"/>
</dbReference>
<dbReference type="Gene3D" id="2.60.40.420">
    <property type="entry name" value="Cupredoxins - blue copper proteins"/>
    <property type="match status" value="3"/>
</dbReference>
<organism evidence="14 15">
    <name type="scientific">Populus trichocarpa</name>
    <name type="common">Western balsam poplar</name>
    <name type="synonym">Populus balsamifera subsp. trichocarpa</name>
    <dbReference type="NCBI Taxonomy" id="3694"/>
    <lineage>
        <taxon>Eukaryota</taxon>
        <taxon>Viridiplantae</taxon>
        <taxon>Streptophyta</taxon>
        <taxon>Embryophyta</taxon>
        <taxon>Tracheophyta</taxon>
        <taxon>Spermatophyta</taxon>
        <taxon>Magnoliopsida</taxon>
        <taxon>eudicotyledons</taxon>
        <taxon>Gunneridae</taxon>
        <taxon>Pentapetalae</taxon>
        <taxon>rosids</taxon>
        <taxon>fabids</taxon>
        <taxon>Malpighiales</taxon>
        <taxon>Salicaceae</taxon>
        <taxon>Saliceae</taxon>
        <taxon>Populus</taxon>
    </lineage>
</organism>
<dbReference type="NCBIfam" id="TIGR03389">
    <property type="entry name" value="laccase"/>
    <property type="match status" value="1"/>
</dbReference>
<dbReference type="CDD" id="cd13897">
    <property type="entry name" value="CuRO_3_LCC_plant"/>
    <property type="match status" value="1"/>
</dbReference>
<dbReference type="PANTHER" id="PTHR11709:SF487">
    <property type="entry name" value="LACCASE"/>
    <property type="match status" value="1"/>
</dbReference>
<dbReference type="PANTHER" id="PTHR11709">
    <property type="entry name" value="MULTI-COPPER OXIDASE"/>
    <property type="match status" value="1"/>
</dbReference>
<dbReference type="InParanoid" id="A0A2K2AJE2"/>
<dbReference type="InterPro" id="IPR034289">
    <property type="entry name" value="CuRO_3_LCC"/>
</dbReference>
<dbReference type="AlphaFoldDB" id="A0A2K2AJE2"/>
<keyword evidence="7 13" id="KW-0479">Metal-binding</keyword>
<evidence type="ECO:0000256" key="5">
    <source>
        <dbReference type="ARBA" id="ARBA00022523"/>
    </source>
</evidence>
<dbReference type="GO" id="GO:0005507">
    <property type="term" value="F:copper ion binding"/>
    <property type="evidence" value="ECO:0007669"/>
    <property type="project" value="InterPro"/>
</dbReference>
<evidence type="ECO:0000256" key="2">
    <source>
        <dbReference type="ARBA" id="ARBA00004271"/>
    </source>
</evidence>
<evidence type="ECO:0000313" key="15">
    <source>
        <dbReference type="Proteomes" id="UP000006729"/>
    </source>
</evidence>
<comment type="cofactor">
    <cofactor evidence="13">
        <name>Cu cation</name>
        <dbReference type="ChEBI" id="CHEBI:23378"/>
    </cofactor>
    <text evidence="13">Binds 4 Cu cations per monomer.</text>
</comment>
<comment type="caution">
    <text evidence="14">The sequence shown here is derived from an EMBL/GenBank/DDBJ whole genome shotgun (WGS) entry which is preliminary data.</text>
</comment>
<keyword evidence="5 13" id="KW-0052">Apoplast</keyword>
<keyword evidence="6 13" id="KW-0964">Secreted</keyword>
<evidence type="ECO:0000256" key="8">
    <source>
        <dbReference type="ARBA" id="ARBA00022737"/>
    </source>
</evidence>
<dbReference type="SMR" id="A0A2K2AJE2"/>
<comment type="catalytic activity">
    <reaction evidence="1 13">
        <text>4 hydroquinone + O2 = 4 benzosemiquinone + 2 H2O</text>
        <dbReference type="Rhea" id="RHEA:11276"/>
        <dbReference type="ChEBI" id="CHEBI:15377"/>
        <dbReference type="ChEBI" id="CHEBI:15379"/>
        <dbReference type="ChEBI" id="CHEBI:17594"/>
        <dbReference type="ChEBI" id="CHEBI:17977"/>
        <dbReference type="EC" id="1.10.3.2"/>
    </reaction>
</comment>
<keyword evidence="12 13" id="KW-0439">Lignin degradation</keyword>
<dbReference type="InterPro" id="IPR001117">
    <property type="entry name" value="Cu-oxidase_2nd"/>
</dbReference>
<reference evidence="14 15" key="1">
    <citation type="journal article" date="2006" name="Science">
        <title>The genome of black cottonwood, Populus trichocarpa (Torr. &amp; Gray).</title>
        <authorList>
            <person name="Tuskan G.A."/>
            <person name="Difazio S."/>
            <person name="Jansson S."/>
            <person name="Bohlmann J."/>
            <person name="Grigoriev I."/>
            <person name="Hellsten U."/>
            <person name="Putnam N."/>
            <person name="Ralph S."/>
            <person name="Rombauts S."/>
            <person name="Salamov A."/>
            <person name="Schein J."/>
            <person name="Sterck L."/>
            <person name="Aerts A."/>
            <person name="Bhalerao R.R."/>
            <person name="Bhalerao R.P."/>
            <person name="Blaudez D."/>
            <person name="Boerjan W."/>
            <person name="Brun A."/>
            <person name="Brunner A."/>
            <person name="Busov V."/>
            <person name="Campbell M."/>
            <person name="Carlson J."/>
            <person name="Chalot M."/>
            <person name="Chapman J."/>
            <person name="Chen G.L."/>
            <person name="Cooper D."/>
            <person name="Coutinho P.M."/>
            <person name="Couturier J."/>
            <person name="Covert S."/>
            <person name="Cronk Q."/>
            <person name="Cunningham R."/>
            <person name="Davis J."/>
            <person name="Degroeve S."/>
            <person name="Dejardin A."/>
            <person name="Depamphilis C."/>
            <person name="Detter J."/>
            <person name="Dirks B."/>
            <person name="Dubchak I."/>
            <person name="Duplessis S."/>
            <person name="Ehlting J."/>
            <person name="Ellis B."/>
            <person name="Gendler K."/>
            <person name="Goodstein D."/>
            <person name="Gribskov M."/>
            <person name="Grimwood J."/>
            <person name="Groover A."/>
            <person name="Gunter L."/>
            <person name="Hamberger B."/>
            <person name="Heinze B."/>
            <person name="Helariutta Y."/>
            <person name="Henrissat B."/>
            <person name="Holligan D."/>
            <person name="Holt R."/>
            <person name="Huang W."/>
            <person name="Islam-Faridi N."/>
            <person name="Jones S."/>
            <person name="Jones-Rhoades M."/>
            <person name="Jorgensen R."/>
            <person name="Joshi C."/>
            <person name="Kangasjarvi J."/>
            <person name="Karlsson J."/>
            <person name="Kelleher C."/>
            <person name="Kirkpatrick R."/>
            <person name="Kirst M."/>
            <person name="Kohler A."/>
            <person name="Kalluri U."/>
            <person name="Larimer F."/>
            <person name="Leebens-Mack J."/>
            <person name="Leple J.C."/>
            <person name="Locascio P."/>
            <person name="Lou Y."/>
            <person name="Lucas S."/>
            <person name="Martin F."/>
            <person name="Montanini B."/>
            <person name="Napoli C."/>
            <person name="Nelson D.R."/>
            <person name="Nelson C."/>
            <person name="Nieminen K."/>
            <person name="Nilsson O."/>
            <person name="Pereda V."/>
            <person name="Peter G."/>
            <person name="Philippe R."/>
            <person name="Pilate G."/>
            <person name="Poliakov A."/>
            <person name="Razumovskaya J."/>
            <person name="Richardson P."/>
            <person name="Rinaldi C."/>
            <person name="Ritland K."/>
            <person name="Rouze P."/>
            <person name="Ryaboy D."/>
            <person name="Schmutz J."/>
            <person name="Schrader J."/>
            <person name="Segerman B."/>
            <person name="Shin H."/>
            <person name="Siddiqui A."/>
            <person name="Sterky F."/>
            <person name="Terry A."/>
            <person name="Tsai C.J."/>
            <person name="Uberbacher E."/>
            <person name="Unneberg P."/>
            <person name="Vahala J."/>
            <person name="Wall K."/>
            <person name="Wessler S."/>
            <person name="Yang G."/>
            <person name="Yin T."/>
            <person name="Douglas C."/>
            <person name="Marra M."/>
            <person name="Sandberg G."/>
            <person name="Van de Peer Y."/>
            <person name="Rokhsar D."/>
        </authorList>
    </citation>
    <scope>NUCLEOTIDE SEQUENCE [LARGE SCALE GENOMIC DNA]</scope>
    <source>
        <strain evidence="15">cv. Nisqually</strain>
    </source>
</reference>
<dbReference type="InterPro" id="IPR002355">
    <property type="entry name" value="Cu_oxidase_Cu_BS"/>
</dbReference>
<protein>
    <recommendedName>
        <fullName evidence="4 13">Laccase</fullName>
        <ecNumber evidence="4 13">1.10.3.2</ecNumber>
    </recommendedName>
    <alternativeName>
        <fullName evidence="13">Benzenediol:oxygen oxidoreductase</fullName>
    </alternativeName>
    <alternativeName>
        <fullName evidence="13">Diphenol oxidase</fullName>
    </alternativeName>
    <alternativeName>
        <fullName evidence="13">Urishiol oxidase</fullName>
    </alternativeName>
</protein>
<keyword evidence="10 13" id="KW-0186">Copper</keyword>
<evidence type="ECO:0000256" key="9">
    <source>
        <dbReference type="ARBA" id="ARBA00023002"/>
    </source>
</evidence>
<evidence type="ECO:0000256" key="7">
    <source>
        <dbReference type="ARBA" id="ARBA00022723"/>
    </source>
</evidence>
<evidence type="ECO:0000256" key="6">
    <source>
        <dbReference type="ARBA" id="ARBA00022525"/>
    </source>
</evidence>
<evidence type="ECO:0000256" key="11">
    <source>
        <dbReference type="ARBA" id="ARBA00023180"/>
    </source>
</evidence>
<accession>A0A2K2AJE2</accession>
<evidence type="ECO:0000256" key="4">
    <source>
        <dbReference type="ARBA" id="ARBA00012297"/>
    </source>
</evidence>
<comment type="subcellular location">
    <subcellularLocation>
        <location evidence="2 13">Secreted</location>
        <location evidence="2 13">Extracellular space</location>
        <location evidence="2 13">Apoplast</location>
    </subcellularLocation>
</comment>
<dbReference type="Pfam" id="PF07732">
    <property type="entry name" value="Cu-oxidase_3"/>
    <property type="match status" value="1"/>
</dbReference>
<keyword evidence="15" id="KW-1185">Reference proteome</keyword>
<comment type="function">
    <text evidence="13">Lignin degradation and detoxification of lignin-derived products.</text>
</comment>
<evidence type="ECO:0000256" key="13">
    <source>
        <dbReference type="RuleBase" id="RU361119"/>
    </source>
</evidence>
<dbReference type="GO" id="GO:0048046">
    <property type="term" value="C:apoplast"/>
    <property type="evidence" value="ECO:0007669"/>
    <property type="project" value="UniProtKB-SubCell"/>
</dbReference>
<dbReference type="InterPro" id="IPR034285">
    <property type="entry name" value="CuRO_2_LCC"/>
</dbReference>
<dbReference type="InterPro" id="IPR011707">
    <property type="entry name" value="Cu-oxidase-like_N"/>
</dbReference>
<dbReference type="InterPro" id="IPR034288">
    <property type="entry name" value="CuRO_1_LCC"/>
</dbReference>